<dbReference type="Gene3D" id="3.30.505.10">
    <property type="entry name" value="SH2 domain"/>
    <property type="match status" value="2"/>
</dbReference>
<evidence type="ECO:0000256" key="5">
    <source>
        <dbReference type="PIRNR" id="PIRNR036947"/>
    </source>
</evidence>
<dbReference type="InterPro" id="IPR023323">
    <property type="entry name" value="Tex-like_dom_sf"/>
</dbReference>
<dbReference type="Gene3D" id="1.10.10.650">
    <property type="entry name" value="RuvA domain 2-like"/>
    <property type="match status" value="1"/>
</dbReference>
<dbReference type="InterPro" id="IPR037027">
    <property type="entry name" value="YqgF/RNaseH-like_dom_sf"/>
</dbReference>
<keyword evidence="3 5" id="KW-0804">Transcription</keyword>
<evidence type="ECO:0000256" key="8">
    <source>
        <dbReference type="SAM" id="Phobius"/>
    </source>
</evidence>
<sequence length="1798" mass="209792">SFYTLTFIVLYCGMSEFLDFQAEESDISRTSSDTDSSEPRRKKAKKMKEKRKKRARISDDEEEEEDDDKAIQQEMEGFVVTELSDEEQQEKSDESDSELDEELSEDDIDLVNDNLGLRTGGRIRVMDDDDDNEENQRRDHYQNKRKDDDVDSIRSYDDDRDSIRSESETESVDNFIVDDNEDDDRRHARHKHKKSRNRGFEFSSHAMEEANEVFGINSINYSSLYAEEEYENEKGTRTIRRLKSSMKKGIQLDPTELIMNNMTDEAQKIASIDAPERFIRRKRAIDECTDEELKAEALWIYENTFNKRFVTDISSQILNSFRNDDDTIIESERDYILKGIATVLSFIHNQKFEVPYIYTYRHESFNETTHDAKFSQNDLWEIYFADEIYWNFVDRKNNLKDIMSRMEKYIIHEIENGHTNLRKISNEDYDYLNRAYVDETLTDIQARFSLYYGPYFNKMYSWEQKENSLSEHMDEKLKVSGQYKLSSRSDLYHLALSCHLNKFAQKFGLTTDEIAINCSTNLSNPTEARHTETDPSTEASKYICENFPSEKHVIDGGVLLLARELASHPDFRNTMRLEYQRAALITIRCTKRGRSEIQAGHPLYRCRYITDKPISQLLDSEFLYIIHAEKQGFIKYEIHVDKKCRTADHQYIGFIDSFIDKKVFYTEKMSEVAKEWNKLRAQVLTVALERFLFKVFEKELIKKMLEESTTYVIAEIKTLMNKKFNFKPYQPGLQDDEDEDDDESIRHGIRIMSMVTTTKEGEATTAVILDGEGNLLDMDVFPYITNRYSEGPKRHNPNGLMQNLEKLKEFIIRKKPHAIAIAAENLDSLRIKTLIREACDDLKKRKDIRRNIFVDIVDPGVSLAYCYSDMAENEFSGQTYASKQAISLGRFFIDPLVETTHLFNYQKDFLKLKIHPLQDTINRSIFIKYCVASIMNFVNRLGVDINRCIEQEHVYNMLQFVCGLGPAKASHIKKSILACEAGLATTRAVIVTVCGMGTNIYMNSSAFIKIDTVKVRERTDEMVNELDCSRVHPEHYSLAAKIASDALDMEVDADESQISAIIEEVLKKPKTLEVLNQSSLIKYLSNTEFGDTGYLVPFIIKELMDRYADSRKYIPPTSDDIFKLLVHEDKSYYPVGKLISAVFRNVAYKRLQDKDLERASGYPVNNSLYWKCKFCGSNKFFDSTAVIDHVRNGECPGNVVGLRGDLPNGISIFVPLNRIIDGCDNIGQDASRYERDDLNRKLDEAKGIASKVKKGSQLIGRIMKEVNTEKFSILLSCRPTDLKAEDNTDDLDSYFDYEVYKSDIERDTIAKQTPKTAGGYFKRVIAHPHFYNVSFKQAENILSQKEPGESVIRPSSKHIDHLCVTWKVTDDIYQHVDVIEKDKPQPFSLGKTLIIDDEDYEDLEEILARYIQPMARLVRYVMDHKCFKEGIFAEEDSRLQEQLSSEKSQNPSRIPYFFVPSRKYPGKFVIAYQPRQKMLKEYFSVKPNGFRFRQQIFPTLDYMMNKCNLKYIQFLDPTLEEVIININGLENIYTIQKELITITFNKYYPFQQLPFMELNIFFLINDKDEVLFMMESDFDNSIKICFGILSIDFFLSYNFNFEFIKGNNTLLDEEDSVVLPKFVQIPYEKSVGYRDEIFIIVIIIAIACYLFLLIFMFCKKGNISEIKENEMNKDKFEYKGNFKKMLENRYKVLKEEPYPPENEIIDLPKWKSRREVLKAIREIKLQGMRHQSNKKKVENKEVKVNKKSKDTMVIKRADDVPAEKIKNKDSNVEIRGITKFSSEVFLNKKNKPRKKRRK</sequence>
<evidence type="ECO:0000256" key="1">
    <source>
        <dbReference type="ARBA" id="ARBA00004123"/>
    </source>
</evidence>
<feature type="region of interest" description="Disordered" evidence="7">
    <location>
        <begin position="22"/>
        <end position="198"/>
    </location>
</feature>
<dbReference type="InterPro" id="IPR035019">
    <property type="entry name" value="Spt6_SH2_N"/>
</dbReference>
<feature type="compositionally biased region" description="Acidic residues" evidence="7">
    <location>
        <begin position="95"/>
        <end position="110"/>
    </location>
</feature>
<dbReference type="InterPro" id="IPR035018">
    <property type="entry name" value="Spt6_SH2_C"/>
</dbReference>
<feature type="compositionally biased region" description="Acidic residues" evidence="7">
    <location>
        <begin position="168"/>
        <end position="182"/>
    </location>
</feature>
<dbReference type="InterPro" id="IPR042066">
    <property type="entry name" value="Spt6_death-like"/>
</dbReference>
<dbReference type="PANTHER" id="PTHR10145">
    <property type="entry name" value="TRANSCRIPTION ELONGATION FACTOR SPT6"/>
    <property type="match status" value="1"/>
</dbReference>
<dbReference type="CDD" id="cd09918">
    <property type="entry name" value="SH2_Nterm_SPT6_like"/>
    <property type="match status" value="1"/>
</dbReference>
<dbReference type="InterPro" id="IPR032706">
    <property type="entry name" value="Spt6_HHH"/>
</dbReference>
<comment type="similarity">
    <text evidence="2 5">Belongs to the SPT6 family.</text>
</comment>
<keyword evidence="8" id="KW-1133">Transmembrane helix</keyword>
<comment type="subunit">
    <text evidence="5">Interacts with glp-1 and lin-12.</text>
</comment>
<keyword evidence="10" id="KW-1185">Reference proteome</keyword>
<dbReference type="InterPro" id="IPR012337">
    <property type="entry name" value="RNaseH-like_sf"/>
</dbReference>
<evidence type="ECO:0000313" key="11">
    <source>
        <dbReference type="WBParaSite" id="TCONS_00005000.p1"/>
    </source>
</evidence>
<dbReference type="Pfam" id="PF14639">
    <property type="entry name" value="YqgF"/>
    <property type="match status" value="1"/>
</dbReference>
<keyword evidence="6" id="KW-0727">SH2 domain</keyword>
<dbReference type="Proteomes" id="UP000035681">
    <property type="component" value="Unplaced"/>
</dbReference>
<dbReference type="GO" id="GO:0042393">
    <property type="term" value="F:histone binding"/>
    <property type="evidence" value="ECO:0007669"/>
    <property type="project" value="TreeGrafter"/>
</dbReference>
<feature type="compositionally biased region" description="Basic residues" evidence="7">
    <location>
        <begin position="40"/>
        <end position="55"/>
    </location>
</feature>
<dbReference type="Pfam" id="PF14635">
    <property type="entry name" value="HHH_7"/>
    <property type="match status" value="1"/>
</dbReference>
<keyword evidence="4 5" id="KW-0539">Nucleus</keyword>
<dbReference type="InterPro" id="IPR035420">
    <property type="entry name" value="Spt6_SH2"/>
</dbReference>
<dbReference type="Gene3D" id="1.10.150.850">
    <property type="entry name" value="Spt6, helix-hairpin-helix domain"/>
    <property type="match status" value="1"/>
</dbReference>
<dbReference type="SUPFAM" id="SSF55550">
    <property type="entry name" value="SH2 domain"/>
    <property type="match status" value="1"/>
</dbReference>
<feature type="compositionally biased region" description="Acidic residues" evidence="7">
    <location>
        <begin position="59"/>
        <end position="68"/>
    </location>
</feature>
<evidence type="ECO:0000313" key="10">
    <source>
        <dbReference type="Proteomes" id="UP000035681"/>
    </source>
</evidence>
<feature type="compositionally biased region" description="Basic and acidic residues" evidence="7">
    <location>
        <begin position="134"/>
        <end position="167"/>
    </location>
</feature>
<evidence type="ECO:0000256" key="6">
    <source>
        <dbReference type="PROSITE-ProRule" id="PRU00191"/>
    </source>
</evidence>
<dbReference type="InterPro" id="IPR010994">
    <property type="entry name" value="RuvA_2-like"/>
</dbReference>
<dbReference type="GO" id="GO:0031491">
    <property type="term" value="F:nucleosome binding"/>
    <property type="evidence" value="ECO:0007669"/>
    <property type="project" value="TreeGrafter"/>
</dbReference>
<dbReference type="InterPro" id="IPR055179">
    <property type="entry name" value="Tex-like_central_region"/>
</dbReference>
<evidence type="ECO:0000256" key="2">
    <source>
        <dbReference type="ARBA" id="ARBA00009253"/>
    </source>
</evidence>
<dbReference type="Pfam" id="PF14641">
    <property type="entry name" value="HTH_44"/>
    <property type="match status" value="1"/>
</dbReference>
<feature type="domain" description="SH2" evidence="9">
    <location>
        <begin position="1320"/>
        <end position="1426"/>
    </location>
</feature>
<dbReference type="GO" id="GO:0003677">
    <property type="term" value="F:DNA binding"/>
    <property type="evidence" value="ECO:0007669"/>
    <property type="project" value="InterPro"/>
</dbReference>
<dbReference type="Pfam" id="PF22706">
    <property type="entry name" value="Tex_central_region"/>
    <property type="match status" value="1"/>
</dbReference>
<keyword evidence="8" id="KW-0472">Membrane</keyword>
<proteinExistence type="inferred from homology"/>
<dbReference type="GO" id="GO:0008023">
    <property type="term" value="C:transcription elongation factor complex"/>
    <property type="evidence" value="ECO:0007669"/>
    <property type="project" value="TreeGrafter"/>
</dbReference>
<feature type="transmembrane region" description="Helical" evidence="8">
    <location>
        <begin position="1637"/>
        <end position="1658"/>
    </location>
</feature>
<dbReference type="Gene3D" id="1.10.10.2740">
    <property type="entry name" value="Spt6, Death-like domain"/>
    <property type="match status" value="1"/>
</dbReference>
<dbReference type="Gene3D" id="3.30.420.140">
    <property type="entry name" value="YqgF/RNase H-like domain"/>
    <property type="match status" value="1"/>
</dbReference>
<dbReference type="SUPFAM" id="SSF158832">
    <property type="entry name" value="Tex N-terminal region-like"/>
    <property type="match status" value="1"/>
</dbReference>
<dbReference type="InterPro" id="IPR028088">
    <property type="entry name" value="Spt6_HTH_DNA-bd_dom"/>
</dbReference>
<dbReference type="InterPro" id="IPR017072">
    <property type="entry name" value="TF_Spt6"/>
</dbReference>
<name>A0AAF5HZH1_STRER</name>
<protein>
    <recommendedName>
        <fullName evidence="5">Suppressor of Ty 6 homolog</fullName>
    </recommendedName>
</protein>
<comment type="subcellular location">
    <subcellularLocation>
        <location evidence="1 5">Nucleus</location>
    </subcellularLocation>
</comment>
<dbReference type="InterPro" id="IPR036860">
    <property type="entry name" value="SH2_dom_sf"/>
</dbReference>
<evidence type="ECO:0000256" key="4">
    <source>
        <dbReference type="ARBA" id="ARBA00023242"/>
    </source>
</evidence>
<dbReference type="SMART" id="SM00252">
    <property type="entry name" value="SH2"/>
    <property type="match status" value="1"/>
</dbReference>
<keyword evidence="8" id="KW-0812">Transmembrane</keyword>
<dbReference type="Gene3D" id="1.10.3500.10">
    <property type="entry name" value="Tex N-terminal region-like"/>
    <property type="match status" value="1"/>
</dbReference>
<reference evidence="11" key="1">
    <citation type="submission" date="2024-02" db="UniProtKB">
        <authorList>
            <consortium name="WormBaseParasite"/>
        </authorList>
    </citation>
    <scope>IDENTIFICATION</scope>
</reference>
<dbReference type="Pfam" id="PF14633">
    <property type="entry name" value="SH2_2"/>
    <property type="match status" value="1"/>
</dbReference>
<dbReference type="WBParaSite" id="TCONS_00005000.p1">
    <property type="protein sequence ID" value="TCONS_00005000.p1"/>
    <property type="gene ID" value="XLOC_003308"/>
</dbReference>
<dbReference type="InterPro" id="IPR028231">
    <property type="entry name" value="Spt6_YqgF"/>
</dbReference>
<dbReference type="FunFam" id="3.30.505.10:FF:000056">
    <property type="entry name" value="Transcription elongation factor Spt6"/>
    <property type="match status" value="1"/>
</dbReference>
<dbReference type="InterPro" id="IPR000980">
    <property type="entry name" value="SH2"/>
</dbReference>
<feature type="compositionally biased region" description="Basic residues" evidence="7">
    <location>
        <begin position="187"/>
        <end position="197"/>
    </location>
</feature>
<dbReference type="GO" id="GO:0140673">
    <property type="term" value="P:transcription elongation-coupled chromatin remodeling"/>
    <property type="evidence" value="ECO:0007669"/>
    <property type="project" value="InterPro"/>
</dbReference>
<accession>A0AAF5HZH1</accession>
<dbReference type="InterPro" id="IPR023319">
    <property type="entry name" value="Tex-like_HTH_dom_sf"/>
</dbReference>
<dbReference type="SUPFAM" id="SSF53098">
    <property type="entry name" value="Ribonuclease H-like"/>
    <property type="match status" value="1"/>
</dbReference>
<dbReference type="PROSITE" id="PS50001">
    <property type="entry name" value="SH2"/>
    <property type="match status" value="1"/>
</dbReference>
<dbReference type="PIRSF" id="PIRSF036947">
    <property type="entry name" value="Spt6"/>
    <property type="match status" value="1"/>
</dbReference>
<evidence type="ECO:0000256" key="7">
    <source>
        <dbReference type="SAM" id="MobiDB-lite"/>
    </source>
</evidence>
<dbReference type="PANTHER" id="PTHR10145:SF6">
    <property type="entry name" value="TRANSCRIPTION ELONGATION FACTOR SPT6"/>
    <property type="match status" value="1"/>
</dbReference>
<evidence type="ECO:0000259" key="9">
    <source>
        <dbReference type="PROSITE" id="PS50001"/>
    </source>
</evidence>
<evidence type="ECO:0000256" key="3">
    <source>
        <dbReference type="ARBA" id="ARBA00023163"/>
    </source>
</evidence>
<organism evidence="10 11">
    <name type="scientific">Strongyloides stercoralis</name>
    <name type="common">Threadworm</name>
    <dbReference type="NCBI Taxonomy" id="6248"/>
    <lineage>
        <taxon>Eukaryota</taxon>
        <taxon>Metazoa</taxon>
        <taxon>Ecdysozoa</taxon>
        <taxon>Nematoda</taxon>
        <taxon>Chromadorea</taxon>
        <taxon>Rhabditida</taxon>
        <taxon>Tylenchina</taxon>
        <taxon>Panagrolaimomorpha</taxon>
        <taxon>Strongyloidoidea</taxon>
        <taxon>Strongyloididae</taxon>
        <taxon>Strongyloides</taxon>
    </lineage>
</organism>
<dbReference type="CDD" id="cd09928">
    <property type="entry name" value="SH2_Cterm_SPT6_like"/>
    <property type="match status" value="1"/>
</dbReference>
<dbReference type="AlphaFoldDB" id="A0AAF5HZH1"/>
<dbReference type="SUPFAM" id="SSF47781">
    <property type="entry name" value="RuvA domain 2-like"/>
    <property type="match status" value="1"/>
</dbReference>
<dbReference type="GO" id="GO:0034728">
    <property type="term" value="P:nucleosome organization"/>
    <property type="evidence" value="ECO:0007669"/>
    <property type="project" value="TreeGrafter"/>
</dbReference>
<comment type="function">
    <text evidence="5">Histone H3-H4 chaperone that plays a role in maintenance of chromatin structure during RNA polymerase II transcription elongation.</text>
</comment>